<proteinExistence type="predicted"/>
<evidence type="ECO:0000313" key="2">
    <source>
        <dbReference type="EMBL" id="RDV23975.1"/>
    </source>
</evidence>
<accession>A0A3D8M347</accession>
<dbReference type="AlphaFoldDB" id="A0A3D8M347"/>
<dbReference type="Proteomes" id="UP000256561">
    <property type="component" value="Unassembled WGS sequence"/>
</dbReference>
<organism evidence="2 3">
    <name type="scientific">Alteromonas aestuariivivens</name>
    <dbReference type="NCBI Taxonomy" id="1938339"/>
    <lineage>
        <taxon>Bacteria</taxon>
        <taxon>Pseudomonadati</taxon>
        <taxon>Pseudomonadota</taxon>
        <taxon>Gammaproteobacteria</taxon>
        <taxon>Alteromonadales</taxon>
        <taxon>Alteromonadaceae</taxon>
        <taxon>Alteromonas/Salinimonas group</taxon>
        <taxon>Alteromonas</taxon>
    </lineage>
</organism>
<keyword evidence="3" id="KW-1185">Reference proteome</keyword>
<protein>
    <submittedName>
        <fullName evidence="2">Uncharacterized protein</fullName>
    </submittedName>
</protein>
<keyword evidence="1" id="KW-0812">Transmembrane</keyword>
<keyword evidence="1" id="KW-1133">Transmembrane helix</keyword>
<dbReference type="RefSeq" id="WP_115594543.1">
    <property type="nucleotide sequence ID" value="NZ_QRHA01000017.1"/>
</dbReference>
<evidence type="ECO:0000256" key="1">
    <source>
        <dbReference type="SAM" id="Phobius"/>
    </source>
</evidence>
<reference evidence="3" key="1">
    <citation type="submission" date="2018-08" db="EMBL/GenBank/DDBJ databases">
        <authorList>
            <person name="Zhang J."/>
            <person name="Du Z.-J."/>
        </authorList>
    </citation>
    <scope>NUCLEOTIDE SEQUENCE [LARGE SCALE GENOMIC DNA]</scope>
    <source>
        <strain evidence="3">KCTC 52655</strain>
    </source>
</reference>
<name>A0A3D8M347_9ALTE</name>
<comment type="caution">
    <text evidence="2">The sequence shown here is derived from an EMBL/GenBank/DDBJ whole genome shotgun (WGS) entry which is preliminary data.</text>
</comment>
<feature type="transmembrane region" description="Helical" evidence="1">
    <location>
        <begin position="20"/>
        <end position="36"/>
    </location>
</feature>
<dbReference type="EMBL" id="QRHA01000017">
    <property type="protein sequence ID" value="RDV23975.1"/>
    <property type="molecule type" value="Genomic_DNA"/>
</dbReference>
<feature type="transmembrane region" description="Helical" evidence="1">
    <location>
        <begin position="48"/>
        <end position="72"/>
    </location>
</feature>
<gene>
    <name evidence="2" type="ORF">DXV75_16570</name>
</gene>
<sequence>MRKKNIVTSEELVRGHQTKGIAIISAITWLFLYNLLPEDFWSKHVASYIPAQVQYITASMLMSSVLLIYFYYSDPLFKRRNSTSDWIKTLYASNLLIEKFGLNLHEANALWFKYLNQWQHKEHPNHSFLKKSHSASYNARLVYFIILISLLYAIVAFLAALYSLKTQINWSFFILSIVFALASFVLYFLNRPPKLKDGILRREPAGVWRSVEESFLQCRSLFELEIVSKCKDVECIVSSIEIGAQKWIR</sequence>
<feature type="transmembrane region" description="Helical" evidence="1">
    <location>
        <begin position="141"/>
        <end position="164"/>
    </location>
</feature>
<keyword evidence="1" id="KW-0472">Membrane</keyword>
<feature type="transmembrane region" description="Helical" evidence="1">
    <location>
        <begin position="170"/>
        <end position="189"/>
    </location>
</feature>
<evidence type="ECO:0000313" key="3">
    <source>
        <dbReference type="Proteomes" id="UP000256561"/>
    </source>
</evidence>